<feature type="non-terminal residue" evidence="2">
    <location>
        <position position="1"/>
    </location>
</feature>
<proteinExistence type="predicted"/>
<dbReference type="EMBL" id="CAJNNV010003731">
    <property type="protein sequence ID" value="CAE8589501.1"/>
    <property type="molecule type" value="Genomic_DNA"/>
</dbReference>
<feature type="compositionally biased region" description="Low complexity" evidence="1">
    <location>
        <begin position="1"/>
        <end position="12"/>
    </location>
</feature>
<feature type="region of interest" description="Disordered" evidence="1">
    <location>
        <begin position="1"/>
        <end position="23"/>
    </location>
</feature>
<accession>A0A813DV02</accession>
<feature type="non-terminal residue" evidence="2">
    <location>
        <position position="96"/>
    </location>
</feature>
<evidence type="ECO:0000256" key="1">
    <source>
        <dbReference type="SAM" id="MobiDB-lite"/>
    </source>
</evidence>
<protein>
    <submittedName>
        <fullName evidence="2">Uncharacterized protein</fullName>
    </submittedName>
</protein>
<gene>
    <name evidence="2" type="ORF">PGLA1383_LOCUS8259</name>
</gene>
<organism evidence="2 3">
    <name type="scientific">Polarella glacialis</name>
    <name type="common">Dinoflagellate</name>
    <dbReference type="NCBI Taxonomy" id="89957"/>
    <lineage>
        <taxon>Eukaryota</taxon>
        <taxon>Sar</taxon>
        <taxon>Alveolata</taxon>
        <taxon>Dinophyceae</taxon>
        <taxon>Suessiales</taxon>
        <taxon>Suessiaceae</taxon>
        <taxon>Polarella</taxon>
    </lineage>
</organism>
<dbReference type="AlphaFoldDB" id="A0A813DV02"/>
<name>A0A813DV02_POLGL</name>
<sequence>PHLAAAAAAAAASGPGGLSTQPGSLSGQIDILAHIAASARINAAMQAGLALNEEQLPQEPVEAPAAFDKDALLRLAQRAAEFALLPPIEEAPPPPP</sequence>
<evidence type="ECO:0000313" key="3">
    <source>
        <dbReference type="Proteomes" id="UP000654075"/>
    </source>
</evidence>
<comment type="caution">
    <text evidence="2">The sequence shown here is derived from an EMBL/GenBank/DDBJ whole genome shotgun (WGS) entry which is preliminary data.</text>
</comment>
<evidence type="ECO:0000313" key="2">
    <source>
        <dbReference type="EMBL" id="CAE8589501.1"/>
    </source>
</evidence>
<reference evidence="2" key="1">
    <citation type="submission" date="2021-02" db="EMBL/GenBank/DDBJ databases">
        <authorList>
            <person name="Dougan E. K."/>
            <person name="Rhodes N."/>
            <person name="Thang M."/>
            <person name="Chan C."/>
        </authorList>
    </citation>
    <scope>NUCLEOTIDE SEQUENCE</scope>
</reference>
<keyword evidence="3" id="KW-1185">Reference proteome</keyword>
<dbReference type="Proteomes" id="UP000654075">
    <property type="component" value="Unassembled WGS sequence"/>
</dbReference>